<dbReference type="PANTHER" id="PTHR34979:SF1">
    <property type="entry name" value="INNER MEMBRANE PROTEIN YGAZ"/>
    <property type="match status" value="1"/>
</dbReference>
<evidence type="ECO:0000256" key="5">
    <source>
        <dbReference type="ARBA" id="ARBA00022692"/>
    </source>
</evidence>
<dbReference type="RefSeq" id="WP_136961131.1">
    <property type="nucleotide sequence ID" value="NZ_CP039690.1"/>
</dbReference>
<keyword evidence="3" id="KW-0813">Transport</keyword>
<evidence type="ECO:0000313" key="9">
    <source>
        <dbReference type="EMBL" id="QCI65685.1"/>
    </source>
</evidence>
<name>A0A4D7B307_9HYPH</name>
<comment type="subcellular location">
    <subcellularLocation>
        <location evidence="1">Cell membrane</location>
        <topology evidence="1">Multi-pass membrane protein</topology>
    </subcellularLocation>
</comment>
<evidence type="ECO:0000256" key="4">
    <source>
        <dbReference type="ARBA" id="ARBA00022475"/>
    </source>
</evidence>
<keyword evidence="4" id="KW-1003">Cell membrane</keyword>
<feature type="transmembrane region" description="Helical" evidence="8">
    <location>
        <begin position="147"/>
        <end position="172"/>
    </location>
</feature>
<keyword evidence="7 8" id="KW-0472">Membrane</keyword>
<dbReference type="GO" id="GO:0005886">
    <property type="term" value="C:plasma membrane"/>
    <property type="evidence" value="ECO:0007669"/>
    <property type="project" value="UniProtKB-SubCell"/>
</dbReference>
<evidence type="ECO:0000256" key="8">
    <source>
        <dbReference type="SAM" id="Phobius"/>
    </source>
</evidence>
<dbReference type="GO" id="GO:1903785">
    <property type="term" value="P:L-valine transmembrane transport"/>
    <property type="evidence" value="ECO:0007669"/>
    <property type="project" value="TreeGrafter"/>
</dbReference>
<evidence type="ECO:0000313" key="10">
    <source>
        <dbReference type="Proteomes" id="UP000298781"/>
    </source>
</evidence>
<keyword evidence="6 8" id="KW-1133">Transmembrane helix</keyword>
<comment type="similarity">
    <text evidence="2">Belongs to the AzlC family.</text>
</comment>
<dbReference type="OrthoDB" id="9803444at2"/>
<feature type="transmembrane region" description="Helical" evidence="8">
    <location>
        <begin position="82"/>
        <end position="106"/>
    </location>
</feature>
<organism evidence="9 10">
    <name type="scientific">Phreatobacter stygius</name>
    <dbReference type="NCBI Taxonomy" id="1940610"/>
    <lineage>
        <taxon>Bacteria</taxon>
        <taxon>Pseudomonadati</taxon>
        <taxon>Pseudomonadota</taxon>
        <taxon>Alphaproteobacteria</taxon>
        <taxon>Hyphomicrobiales</taxon>
        <taxon>Phreatobacteraceae</taxon>
        <taxon>Phreatobacter</taxon>
    </lineage>
</organism>
<feature type="transmembrane region" description="Helical" evidence="8">
    <location>
        <begin position="58"/>
        <end position="76"/>
    </location>
</feature>
<keyword evidence="5 8" id="KW-0812">Transmembrane</keyword>
<feature type="transmembrane region" description="Helical" evidence="8">
    <location>
        <begin position="27"/>
        <end position="46"/>
    </location>
</feature>
<feature type="transmembrane region" description="Helical" evidence="8">
    <location>
        <begin position="179"/>
        <end position="199"/>
    </location>
</feature>
<sequence>MPTSSTSPSPSAPAGFSLAGMVEGVRLSLPMVPGILMAAGAVGAASAEKGLSLGEATLMSFLVYAGASQLLALQLWPSTWTWPALAALVLVVFAVNLRLVLMGAALQPYLARGMPRGTPYLALVTLTDANFVIGSRYSADGGRDTGVFLGAGLFMWLIWVVATVPGHVLGYMLTDPRRFGLDLVMPLLFTIMAVGLFRLKRDRLVWPVAAGVAVVTAQLVSGYWFIIVGAVAGSVAAGLFRRHD</sequence>
<evidence type="ECO:0000256" key="7">
    <source>
        <dbReference type="ARBA" id="ARBA00023136"/>
    </source>
</evidence>
<dbReference type="AlphaFoldDB" id="A0A4D7B307"/>
<keyword evidence="10" id="KW-1185">Reference proteome</keyword>
<reference evidence="9 10" key="1">
    <citation type="submission" date="2019-04" db="EMBL/GenBank/DDBJ databases">
        <title>Phreatobacter aquaticus sp. nov.</title>
        <authorList>
            <person name="Choi A."/>
        </authorList>
    </citation>
    <scope>NUCLEOTIDE SEQUENCE [LARGE SCALE GENOMIC DNA]</scope>
    <source>
        <strain evidence="9 10">KCTC 52518</strain>
    </source>
</reference>
<dbReference type="InterPro" id="IPR011606">
    <property type="entry name" value="Brnchd-chn_aa_trnsp_permease"/>
</dbReference>
<evidence type="ECO:0000256" key="6">
    <source>
        <dbReference type="ARBA" id="ARBA00022989"/>
    </source>
</evidence>
<dbReference type="PANTHER" id="PTHR34979">
    <property type="entry name" value="INNER MEMBRANE PROTEIN YGAZ"/>
    <property type="match status" value="1"/>
</dbReference>
<dbReference type="Pfam" id="PF03591">
    <property type="entry name" value="AzlC"/>
    <property type="match status" value="1"/>
</dbReference>
<dbReference type="KEGG" id="pstg:E8M01_16595"/>
<proteinExistence type="inferred from homology"/>
<dbReference type="EMBL" id="CP039690">
    <property type="protein sequence ID" value="QCI65685.1"/>
    <property type="molecule type" value="Genomic_DNA"/>
</dbReference>
<evidence type="ECO:0000256" key="1">
    <source>
        <dbReference type="ARBA" id="ARBA00004651"/>
    </source>
</evidence>
<protein>
    <submittedName>
        <fullName evidence="9">Branched-chain amino acid ABC transporter permease</fullName>
    </submittedName>
</protein>
<accession>A0A4D7B307</accession>
<evidence type="ECO:0000256" key="3">
    <source>
        <dbReference type="ARBA" id="ARBA00022448"/>
    </source>
</evidence>
<dbReference type="Proteomes" id="UP000298781">
    <property type="component" value="Chromosome"/>
</dbReference>
<evidence type="ECO:0000256" key="2">
    <source>
        <dbReference type="ARBA" id="ARBA00010735"/>
    </source>
</evidence>
<gene>
    <name evidence="9" type="ORF">E8M01_16595</name>
</gene>